<dbReference type="eggNOG" id="ENOG50341MR">
    <property type="taxonomic scope" value="Bacteria"/>
</dbReference>
<dbReference type="Proteomes" id="UP000001175">
    <property type="component" value="Chromosome"/>
</dbReference>
<keyword evidence="2" id="KW-1133">Transmembrane helix</keyword>
<protein>
    <submittedName>
        <fullName evidence="3">Uncharacterized protein</fullName>
    </submittedName>
</protein>
<gene>
    <name evidence="3" type="ordered locus">syc0994_d</name>
</gene>
<dbReference type="EMBL" id="AP008231">
    <property type="protein sequence ID" value="BAD79184.1"/>
    <property type="molecule type" value="Genomic_DNA"/>
</dbReference>
<evidence type="ECO:0000313" key="4">
    <source>
        <dbReference type="Proteomes" id="UP000001175"/>
    </source>
</evidence>
<sequence length="278" mass="30109">MLSHPEGGSVNRAYAYLGLLLLVSSYFTAPAIARPVRGGGSRPSISRPVTRPAPSRPNVSRPVTTPNRPNITRPINTPNRPVNAPSRPITTPNRPINNPNRPINTPNRPIINQPINNRPIINRPIGSGNTIINNRPININNINTRPNWVNRNWAASRPWGGYGWYGSWANPPWGWWTANTAIWGITSLASAAIISSSIDNAVSTNVVYIPVPNSSYELYYGTIAPTSSSVTTFAFGYEGQTYQAVADCQQGLLNGQPPTTAAEAELLNAACQVAFASF</sequence>
<reference evidence="3 4" key="1">
    <citation type="journal article" date="2007" name="Photosyn. Res.">
        <title>Complete nucleotide sequence of the freshwater unicellular cyanobacterium Synechococcus elongatus PCC 6301 chromosome: gene content and organization.</title>
        <authorList>
            <person name="Sugita C."/>
            <person name="Ogata K."/>
            <person name="Shikata M."/>
            <person name="Jikuya H."/>
            <person name="Takano J."/>
            <person name="Furumichi M."/>
            <person name="Kanehisa M."/>
            <person name="Omata T."/>
            <person name="Sugiura M."/>
            <person name="Sugita M."/>
        </authorList>
    </citation>
    <scope>NUCLEOTIDE SEQUENCE [LARGE SCALE GENOMIC DNA]</scope>
    <source>
        <strain evidence="4">ATCC 27144 / PCC 6301 / SAUG 1402/1</strain>
    </source>
</reference>
<accession>A0A0H3K4Y1</accession>
<proteinExistence type="predicted"/>
<feature type="region of interest" description="Disordered" evidence="1">
    <location>
        <begin position="33"/>
        <end position="115"/>
    </location>
</feature>
<feature type="compositionally biased region" description="Polar residues" evidence="1">
    <location>
        <begin position="57"/>
        <end position="80"/>
    </location>
</feature>
<keyword evidence="2" id="KW-0472">Membrane</keyword>
<dbReference type="AlphaFoldDB" id="A0A0H3K4Y1"/>
<keyword evidence="2" id="KW-0812">Transmembrane</keyword>
<feature type="compositionally biased region" description="Low complexity" evidence="1">
    <location>
        <begin position="87"/>
        <end position="115"/>
    </location>
</feature>
<evidence type="ECO:0000313" key="3">
    <source>
        <dbReference type="EMBL" id="BAD79184.1"/>
    </source>
</evidence>
<dbReference type="KEGG" id="syc:syc0994_d"/>
<organism evidence="3 4">
    <name type="scientific">Synechococcus sp. (strain ATCC 27144 / PCC 6301 / SAUG 1402/1)</name>
    <name type="common">Anacystis nidulans</name>
    <dbReference type="NCBI Taxonomy" id="269084"/>
    <lineage>
        <taxon>Bacteria</taxon>
        <taxon>Bacillati</taxon>
        <taxon>Cyanobacteriota</taxon>
        <taxon>Cyanophyceae</taxon>
        <taxon>Synechococcales</taxon>
        <taxon>Synechococcaceae</taxon>
        <taxon>Synechococcus</taxon>
    </lineage>
</organism>
<evidence type="ECO:0000256" key="1">
    <source>
        <dbReference type="SAM" id="MobiDB-lite"/>
    </source>
</evidence>
<name>A0A0H3K4Y1_SYNP6</name>
<feature type="transmembrane region" description="Helical" evidence="2">
    <location>
        <begin position="13"/>
        <end position="33"/>
    </location>
</feature>
<evidence type="ECO:0000256" key="2">
    <source>
        <dbReference type="SAM" id="Phobius"/>
    </source>
</evidence>